<reference evidence="1" key="1">
    <citation type="submission" date="2023-05" db="EMBL/GenBank/DDBJ databases">
        <authorList>
            <consortium name="ELIXIR-Norway"/>
        </authorList>
    </citation>
    <scope>NUCLEOTIDE SEQUENCE</scope>
</reference>
<sequence length="236" mass="25208">MLGYSRHSCPLRCRYHNNRAGVKTVLTARTACDSRFLDKSEPGRRLETDTLKSELLPSQQLLVDFQKAWPQRAPALRLTQTQRPHRNPPAAPVVATWGQQGRSLEAPLMDGRGPTPNEVCVSGEVSPAPHPASTRITNPRGPGSGGVAGKSGAGPIWDVTAPPLAGSLLPARGALAESSPGGTGVRISHWRPAHECQLDPSRPRPAEAATPGCDLRTLTRWGGGVRDWGAGDTRFC</sequence>
<proteinExistence type="predicted"/>
<dbReference type="EMBL" id="OX596097">
    <property type="protein sequence ID" value="CAI9693867.1"/>
    <property type="molecule type" value="Genomic_DNA"/>
</dbReference>
<organism evidence="1 2">
    <name type="scientific">Rangifer tarandus platyrhynchus</name>
    <name type="common">Svalbard reindeer</name>
    <dbReference type="NCBI Taxonomy" id="3082113"/>
    <lineage>
        <taxon>Eukaryota</taxon>
        <taxon>Metazoa</taxon>
        <taxon>Chordata</taxon>
        <taxon>Craniata</taxon>
        <taxon>Vertebrata</taxon>
        <taxon>Euteleostomi</taxon>
        <taxon>Mammalia</taxon>
        <taxon>Eutheria</taxon>
        <taxon>Laurasiatheria</taxon>
        <taxon>Artiodactyla</taxon>
        <taxon>Ruminantia</taxon>
        <taxon>Pecora</taxon>
        <taxon>Cervidae</taxon>
        <taxon>Odocoileinae</taxon>
        <taxon>Rangifer</taxon>
    </lineage>
</organism>
<name>A0ACB0E0A1_RANTA</name>
<accession>A0ACB0E0A1</accession>
<evidence type="ECO:0000313" key="1">
    <source>
        <dbReference type="EMBL" id="CAI9693867.1"/>
    </source>
</evidence>
<dbReference type="Proteomes" id="UP001162501">
    <property type="component" value="Chromosome 13"/>
</dbReference>
<protein>
    <submittedName>
        <fullName evidence="1">Uncharacterized protein</fullName>
    </submittedName>
</protein>
<gene>
    <name evidence="1" type="ORF">MRATA1EN3_LOCUS5080</name>
</gene>
<evidence type="ECO:0000313" key="2">
    <source>
        <dbReference type="Proteomes" id="UP001162501"/>
    </source>
</evidence>